<protein>
    <submittedName>
        <fullName evidence="2">Uncharacterized protein</fullName>
    </submittedName>
</protein>
<keyword evidence="3" id="KW-1185">Reference proteome</keyword>
<evidence type="ECO:0000256" key="1">
    <source>
        <dbReference type="SAM" id="MobiDB-lite"/>
    </source>
</evidence>
<proteinExistence type="predicted"/>
<accession>A0ABV7TID6</accession>
<organism evidence="2 3">
    <name type="scientific">Lutimaribacter marinistellae</name>
    <dbReference type="NCBI Taxonomy" id="1820329"/>
    <lineage>
        <taxon>Bacteria</taxon>
        <taxon>Pseudomonadati</taxon>
        <taxon>Pseudomonadota</taxon>
        <taxon>Alphaproteobacteria</taxon>
        <taxon>Rhodobacterales</taxon>
        <taxon>Roseobacteraceae</taxon>
        <taxon>Lutimaribacter</taxon>
    </lineage>
</organism>
<sequence>MTLSFIHRRGRIRRRIPRGIPRDLPPHLMRDIGSDPWPDRLPKPTAALW</sequence>
<name>A0ABV7TID6_9RHOB</name>
<dbReference type="EMBL" id="JBHRXI010000017">
    <property type="protein sequence ID" value="MFC3615382.1"/>
    <property type="molecule type" value="Genomic_DNA"/>
</dbReference>
<evidence type="ECO:0000313" key="2">
    <source>
        <dbReference type="EMBL" id="MFC3615382.1"/>
    </source>
</evidence>
<dbReference type="Proteomes" id="UP001595629">
    <property type="component" value="Unassembled WGS sequence"/>
</dbReference>
<reference evidence="3" key="1">
    <citation type="journal article" date="2019" name="Int. J. Syst. Evol. Microbiol.">
        <title>The Global Catalogue of Microorganisms (GCM) 10K type strain sequencing project: providing services to taxonomists for standard genome sequencing and annotation.</title>
        <authorList>
            <consortium name="The Broad Institute Genomics Platform"/>
            <consortium name="The Broad Institute Genome Sequencing Center for Infectious Disease"/>
            <person name="Wu L."/>
            <person name="Ma J."/>
        </authorList>
    </citation>
    <scope>NUCLEOTIDE SEQUENCE [LARGE SCALE GENOMIC DNA]</scope>
    <source>
        <strain evidence="3">KCTC 42911</strain>
    </source>
</reference>
<dbReference type="RefSeq" id="WP_386736656.1">
    <property type="nucleotide sequence ID" value="NZ_JBHRXI010000017.1"/>
</dbReference>
<evidence type="ECO:0000313" key="3">
    <source>
        <dbReference type="Proteomes" id="UP001595629"/>
    </source>
</evidence>
<feature type="compositionally biased region" description="Basic and acidic residues" evidence="1">
    <location>
        <begin position="23"/>
        <end position="42"/>
    </location>
</feature>
<feature type="region of interest" description="Disordered" evidence="1">
    <location>
        <begin position="23"/>
        <end position="49"/>
    </location>
</feature>
<comment type="caution">
    <text evidence="2">The sequence shown here is derived from an EMBL/GenBank/DDBJ whole genome shotgun (WGS) entry which is preliminary data.</text>
</comment>
<gene>
    <name evidence="2" type="ORF">ACFORG_16620</name>
</gene>